<sequence length="342" mass="37368">MASLRMFYVIFVVLATVILESSTTIVGDKIDIGVCYGMLGNNLPNAANVINLYKQYGIAKMRLFEPNHAALTALRGSGIKVTLGVRNEDTPNIAASVDGAMSWFVENVQPYLSDVNFQYISVANEQIPGDYASYIAPAMRNIQAVLDNHNLNSIKVTTTVATAGLANSYPPSATTFSPDTKGAFFDVLTFLLQKGSPLMVNVYPYFAYAAEPANVRLSYAQFSSEEAVVKDGDLSYNNLFDATIDAFYWAMEKLGFNNVGVVVSESGWPSAGNGESTTPELALTYNKNYIKHILEGAGTPKRPGIAIEGFIFAMFNENQKPEGVEQNWGLFYPDGRPVYPLF</sequence>
<keyword evidence="6" id="KW-0732">Signal</keyword>
<dbReference type="Pfam" id="PF00332">
    <property type="entry name" value="Glyco_hydro_17"/>
    <property type="match status" value="1"/>
</dbReference>
<evidence type="ECO:0000313" key="7">
    <source>
        <dbReference type="EMBL" id="CAI9100419.1"/>
    </source>
</evidence>
<dbReference type="AlphaFoldDB" id="A0AAV1D091"/>
<evidence type="ECO:0000256" key="6">
    <source>
        <dbReference type="SAM" id="SignalP"/>
    </source>
</evidence>
<reference evidence="7" key="1">
    <citation type="submission" date="2023-03" db="EMBL/GenBank/DDBJ databases">
        <authorList>
            <person name="Julca I."/>
        </authorList>
    </citation>
    <scope>NUCLEOTIDE SEQUENCE</scope>
</reference>
<dbReference type="Gene3D" id="3.20.20.80">
    <property type="entry name" value="Glycosidases"/>
    <property type="match status" value="1"/>
</dbReference>
<keyword evidence="8" id="KW-1185">Reference proteome</keyword>
<dbReference type="PROSITE" id="PS00587">
    <property type="entry name" value="GLYCOSYL_HYDROL_F17"/>
    <property type="match status" value="1"/>
</dbReference>
<dbReference type="GO" id="GO:0004553">
    <property type="term" value="F:hydrolase activity, hydrolyzing O-glycosyl compounds"/>
    <property type="evidence" value="ECO:0007669"/>
    <property type="project" value="InterPro"/>
</dbReference>
<evidence type="ECO:0000256" key="5">
    <source>
        <dbReference type="RuleBase" id="RU004336"/>
    </source>
</evidence>
<evidence type="ECO:0000256" key="4">
    <source>
        <dbReference type="RuleBase" id="RU004335"/>
    </source>
</evidence>
<gene>
    <name evidence="7" type="ORF">OLC1_LOCUS10251</name>
</gene>
<proteinExistence type="inferred from homology"/>
<dbReference type="GO" id="GO:0005975">
    <property type="term" value="P:carbohydrate metabolic process"/>
    <property type="evidence" value="ECO:0007669"/>
    <property type="project" value="InterPro"/>
</dbReference>
<evidence type="ECO:0000256" key="1">
    <source>
        <dbReference type="ARBA" id="ARBA00008773"/>
    </source>
</evidence>
<dbReference type="FunFam" id="3.20.20.80:FF:000010">
    <property type="entry name" value="glucan endo-1,3-beta-glucosidase, basic"/>
    <property type="match status" value="1"/>
</dbReference>
<feature type="signal peptide" evidence="6">
    <location>
        <begin position="1"/>
        <end position="27"/>
    </location>
</feature>
<name>A0AAV1D091_OLDCO</name>
<comment type="similarity">
    <text evidence="1 4">Belongs to the glycosyl hydrolase 17 family.</text>
</comment>
<dbReference type="EMBL" id="OX459120">
    <property type="protein sequence ID" value="CAI9100419.1"/>
    <property type="molecule type" value="Genomic_DNA"/>
</dbReference>
<dbReference type="SUPFAM" id="SSF51445">
    <property type="entry name" value="(Trans)glycosidases"/>
    <property type="match status" value="1"/>
</dbReference>
<feature type="chain" id="PRO_5043740514" evidence="6">
    <location>
        <begin position="28"/>
        <end position="342"/>
    </location>
</feature>
<dbReference type="PANTHER" id="PTHR32227">
    <property type="entry name" value="GLUCAN ENDO-1,3-BETA-GLUCOSIDASE BG1-RELATED-RELATED"/>
    <property type="match status" value="1"/>
</dbReference>
<dbReference type="InterPro" id="IPR017853">
    <property type="entry name" value="GH"/>
</dbReference>
<dbReference type="Proteomes" id="UP001161247">
    <property type="component" value="Chromosome 3"/>
</dbReference>
<organism evidence="7 8">
    <name type="scientific">Oldenlandia corymbosa var. corymbosa</name>
    <dbReference type="NCBI Taxonomy" id="529605"/>
    <lineage>
        <taxon>Eukaryota</taxon>
        <taxon>Viridiplantae</taxon>
        <taxon>Streptophyta</taxon>
        <taxon>Embryophyta</taxon>
        <taxon>Tracheophyta</taxon>
        <taxon>Spermatophyta</taxon>
        <taxon>Magnoliopsida</taxon>
        <taxon>eudicotyledons</taxon>
        <taxon>Gunneridae</taxon>
        <taxon>Pentapetalae</taxon>
        <taxon>asterids</taxon>
        <taxon>lamiids</taxon>
        <taxon>Gentianales</taxon>
        <taxon>Rubiaceae</taxon>
        <taxon>Rubioideae</taxon>
        <taxon>Spermacoceae</taxon>
        <taxon>Hedyotis-Oldenlandia complex</taxon>
        <taxon>Oldenlandia</taxon>
    </lineage>
</organism>
<protein>
    <submittedName>
        <fullName evidence="7">OLC1v1037419C1</fullName>
    </submittedName>
</protein>
<dbReference type="InterPro" id="IPR000490">
    <property type="entry name" value="Glyco_hydro_17"/>
</dbReference>
<accession>A0AAV1D091</accession>
<evidence type="ECO:0000256" key="2">
    <source>
        <dbReference type="ARBA" id="ARBA00022801"/>
    </source>
</evidence>
<evidence type="ECO:0000313" key="8">
    <source>
        <dbReference type="Proteomes" id="UP001161247"/>
    </source>
</evidence>
<keyword evidence="3 5" id="KW-0326">Glycosidase</keyword>
<dbReference type="InterPro" id="IPR044965">
    <property type="entry name" value="Glyco_hydro_17_plant"/>
</dbReference>
<keyword evidence="2 5" id="KW-0378">Hydrolase</keyword>
<evidence type="ECO:0000256" key="3">
    <source>
        <dbReference type="ARBA" id="ARBA00023295"/>
    </source>
</evidence>